<dbReference type="Proteomes" id="UP001518925">
    <property type="component" value="Unassembled WGS sequence"/>
</dbReference>
<reference evidence="1 2" key="1">
    <citation type="submission" date="2021-02" db="EMBL/GenBank/DDBJ databases">
        <title>Bacillus sp. RD4P76, an endophyte from a halophyte.</title>
        <authorList>
            <person name="Sun J.-Q."/>
        </authorList>
    </citation>
    <scope>NUCLEOTIDE SEQUENCE [LARGE SCALE GENOMIC DNA]</scope>
    <source>
        <strain evidence="1 2">RD4P76</strain>
    </source>
</reference>
<comment type="caution">
    <text evidence="1">The sequence shown here is derived from an EMBL/GenBank/DDBJ whole genome shotgun (WGS) entry which is preliminary data.</text>
</comment>
<protein>
    <submittedName>
        <fullName evidence="1">DNA alkylation repair protein</fullName>
    </submittedName>
</protein>
<proteinExistence type="predicted"/>
<gene>
    <name evidence="1" type="ORF">JR050_14110</name>
</gene>
<dbReference type="EMBL" id="JAFELM010000035">
    <property type="protein sequence ID" value="MBM6618800.1"/>
    <property type="molecule type" value="Genomic_DNA"/>
</dbReference>
<sequence>MAQPYLCPNCKTNRSRFNIIEQVSTSVKMDPQTGEVTQQYDSDQLDPFHLPYRGPERRIQCGVCGLVEEENSFVKRAQYGKG</sequence>
<evidence type="ECO:0000313" key="2">
    <source>
        <dbReference type="Proteomes" id="UP001518925"/>
    </source>
</evidence>
<name>A0ABS2DJX2_9BACI</name>
<accession>A0ABS2DJX2</accession>
<organism evidence="1 2">
    <name type="scientific">Bacillus suaedaesalsae</name>
    <dbReference type="NCBI Taxonomy" id="2810349"/>
    <lineage>
        <taxon>Bacteria</taxon>
        <taxon>Bacillati</taxon>
        <taxon>Bacillota</taxon>
        <taxon>Bacilli</taxon>
        <taxon>Bacillales</taxon>
        <taxon>Bacillaceae</taxon>
        <taxon>Bacillus</taxon>
    </lineage>
</organism>
<dbReference type="RefSeq" id="WP_204204145.1">
    <property type="nucleotide sequence ID" value="NZ_JAFELM010000035.1"/>
</dbReference>
<evidence type="ECO:0000313" key="1">
    <source>
        <dbReference type="EMBL" id="MBM6618800.1"/>
    </source>
</evidence>
<keyword evidence="2" id="KW-1185">Reference proteome</keyword>